<evidence type="ECO:0000313" key="8">
    <source>
        <dbReference type="Proteomes" id="UP001202180"/>
    </source>
</evidence>
<evidence type="ECO:0000256" key="5">
    <source>
        <dbReference type="ARBA" id="ARBA00023136"/>
    </source>
</evidence>
<proteinExistence type="predicted"/>
<evidence type="ECO:0000256" key="6">
    <source>
        <dbReference type="SAM" id="Phobius"/>
    </source>
</evidence>
<dbReference type="RefSeq" id="WP_248480438.1">
    <property type="nucleotide sequence ID" value="NZ_JALPRF010000010.1"/>
</dbReference>
<evidence type="ECO:0000313" key="7">
    <source>
        <dbReference type="EMBL" id="MCK8495693.1"/>
    </source>
</evidence>
<evidence type="ECO:0000256" key="4">
    <source>
        <dbReference type="ARBA" id="ARBA00022989"/>
    </source>
</evidence>
<comment type="caution">
    <text evidence="7">The sequence shown here is derived from an EMBL/GenBank/DDBJ whole genome shotgun (WGS) entry which is preliminary data.</text>
</comment>
<keyword evidence="3 6" id="KW-0812">Transmembrane</keyword>
<dbReference type="PANTHER" id="PTHR30250">
    <property type="entry name" value="PST FAMILY PREDICTED COLANIC ACID TRANSPORTER"/>
    <property type="match status" value="1"/>
</dbReference>
<feature type="transmembrane region" description="Helical" evidence="6">
    <location>
        <begin position="159"/>
        <end position="180"/>
    </location>
</feature>
<feature type="transmembrane region" description="Helical" evidence="6">
    <location>
        <begin position="326"/>
        <end position="352"/>
    </location>
</feature>
<dbReference type="InterPro" id="IPR050833">
    <property type="entry name" value="Poly_Biosynth_Transport"/>
</dbReference>
<feature type="transmembrane region" description="Helical" evidence="6">
    <location>
        <begin position="48"/>
        <end position="70"/>
    </location>
</feature>
<feature type="transmembrane region" description="Helical" evidence="6">
    <location>
        <begin position="474"/>
        <end position="494"/>
    </location>
</feature>
<feature type="transmembrane region" description="Helical" evidence="6">
    <location>
        <begin position="125"/>
        <end position="147"/>
    </location>
</feature>
<gene>
    <name evidence="7" type="ORF">M0L20_27760</name>
</gene>
<keyword evidence="8" id="KW-1185">Reference proteome</keyword>
<feature type="transmembrane region" description="Helical" evidence="6">
    <location>
        <begin position="200"/>
        <end position="219"/>
    </location>
</feature>
<feature type="transmembrane region" description="Helical" evidence="6">
    <location>
        <begin position="284"/>
        <end position="305"/>
    </location>
</feature>
<evidence type="ECO:0000256" key="2">
    <source>
        <dbReference type="ARBA" id="ARBA00022475"/>
    </source>
</evidence>
<evidence type="ECO:0000256" key="3">
    <source>
        <dbReference type="ARBA" id="ARBA00022692"/>
    </source>
</evidence>
<keyword evidence="4 6" id="KW-1133">Transmembrane helix</keyword>
<feature type="transmembrane region" description="Helical" evidence="6">
    <location>
        <begin position="420"/>
        <end position="438"/>
    </location>
</feature>
<protein>
    <submittedName>
        <fullName evidence="7">Oligosaccharide flippase family protein</fullName>
    </submittedName>
</protein>
<feature type="transmembrane region" description="Helical" evidence="6">
    <location>
        <begin position="240"/>
        <end position="264"/>
    </location>
</feature>
<feature type="transmembrane region" description="Helical" evidence="6">
    <location>
        <begin position="91"/>
        <end position="113"/>
    </location>
</feature>
<dbReference type="EMBL" id="JALPRF010000010">
    <property type="protein sequence ID" value="MCK8495693.1"/>
    <property type="molecule type" value="Genomic_DNA"/>
</dbReference>
<feature type="transmembrane region" description="Helical" evidence="6">
    <location>
        <begin position="450"/>
        <end position="468"/>
    </location>
</feature>
<name>A0ABT0HU07_9BACT</name>
<sequence>MSTFKKLASDTALYGVSTILGRMLNFALVPLQTYVFTQPGEMASNVELYSWVGILLVVYTFGLETAFFRFAARSNKSGNPDDRMKVFNETLSIVLVISALFTTLIILLTPQIVVWLDYPGQQLSVIWVAFIVAIDAIMAIPFARLRVENRARRFVQAKIINIFIVVALNVFFLVICRDIYNEKYLTFLKPAIDLIYYPSIGPGYILLANLLGNATYFVLLRDAFAGFHFRLKKEEAAVMLAYAAPLMLTSLAGLVNSMTDRLFLQHLLPEGFYPGKTSKDALGIYGNCLKLSVFMALVIQSFKFAADPFFFSRAEDKNSPKLLADVTKWFVIVCVLIWVGVSLNLDIVGFMVSEKYRSGLSIVPFLLLANLFLGVYYNISFWFKLSDKTKFGTLITVIGAGITIAGNIILIPIMGYMGCALAFLISSFAMMVICYVLGEKYYPVPYHVQSAVGYVLAGGLLIYASQYVKISDLWLSVPYHLALFGLFFAAILVVERETFTPVLARLRRKKGKNISVPEDPSDEPLIQKE</sequence>
<reference evidence="7 8" key="1">
    <citation type="submission" date="2022-04" db="EMBL/GenBank/DDBJ databases">
        <title>Spirosoma sp. strain RP8 genome sequencing and assembly.</title>
        <authorList>
            <person name="Jung Y."/>
        </authorList>
    </citation>
    <scope>NUCLEOTIDE SEQUENCE [LARGE SCALE GENOMIC DNA]</scope>
    <source>
        <strain evidence="7 8">RP8</strain>
    </source>
</reference>
<keyword evidence="5 6" id="KW-0472">Membrane</keyword>
<comment type="subcellular location">
    <subcellularLocation>
        <location evidence="1">Cell membrane</location>
        <topology evidence="1">Multi-pass membrane protein</topology>
    </subcellularLocation>
</comment>
<feature type="transmembrane region" description="Helical" evidence="6">
    <location>
        <begin position="12"/>
        <end position="36"/>
    </location>
</feature>
<accession>A0ABT0HU07</accession>
<keyword evidence="2" id="KW-1003">Cell membrane</keyword>
<dbReference type="Proteomes" id="UP001202180">
    <property type="component" value="Unassembled WGS sequence"/>
</dbReference>
<evidence type="ECO:0000256" key="1">
    <source>
        <dbReference type="ARBA" id="ARBA00004651"/>
    </source>
</evidence>
<feature type="transmembrane region" description="Helical" evidence="6">
    <location>
        <begin position="358"/>
        <end position="379"/>
    </location>
</feature>
<feature type="transmembrane region" description="Helical" evidence="6">
    <location>
        <begin position="391"/>
        <end position="414"/>
    </location>
</feature>
<organism evidence="7 8">
    <name type="scientific">Spirosoma liriopis</name>
    <dbReference type="NCBI Taxonomy" id="2937440"/>
    <lineage>
        <taxon>Bacteria</taxon>
        <taxon>Pseudomonadati</taxon>
        <taxon>Bacteroidota</taxon>
        <taxon>Cytophagia</taxon>
        <taxon>Cytophagales</taxon>
        <taxon>Cytophagaceae</taxon>
        <taxon>Spirosoma</taxon>
    </lineage>
</organism>
<dbReference type="PANTHER" id="PTHR30250:SF11">
    <property type="entry name" value="O-ANTIGEN TRANSPORTER-RELATED"/>
    <property type="match status" value="1"/>
</dbReference>